<evidence type="ECO:0000313" key="5">
    <source>
        <dbReference type="EMBL" id="KAL1140873.1"/>
    </source>
</evidence>
<dbReference type="Gene3D" id="2.60.40.1910">
    <property type="match status" value="1"/>
</dbReference>
<sequence length="925" mass="105380">MQFFGILTVVVLATLAQGFYQRPKFPIEPKGYRLDLNPHPAEGTFKGRIRIDIINRGADPVTSLELNCHDSLVVAQKDIKFIRLANADLSDEESDEDVPISVSKVERRDELLIAHFSMKLQRDATYQLDIPFEGILGSSPNHPFYRGSYIDQTTTEKRWFVVLSPKEGEAHRIFPCFNKPFLKSWFEVSVVHKREYTALSNMPAEERSNLTKEGGLVREQFARTPLMTVNSLGLFISDFKMPQVEYLQTDGIKIGLWGRTDFVATLSKAQQLLPSVLVSLELYLSRPYPLPHLNLIALPGYMEDTPKNSWGLQWFKESDLMNGNAYWLTHRIAKSAAMQWLSHLATPINESATTSGLANFLATVVARQLEPTMYDWNLASFQTLVLELGKPWNYGLDRDQTKMLLETRITLLIQMFEQVFGPSTFKQSIQNFLAKKEFKVYSEEDLWQVITEQAWADKRLEPTLSLGEITKQWIAKRIPLVTVSTDFTTNTTTFTQEEFLNNLENSWSKVVKKGGVEKQAGWWLPLIASTGETTEPTALITWLKPEQHYFTCRNFTTTSALPILNPGSIGPYLVNYNTESWAKLSDNMGSLSATVRSQLLHDSLTLALSGHLSTVTALQVTSFLKTEQSAEVWRTFYPLAERLRKRFQGTTAAQNLDAYLKSLLIPVLDALGEEDKSVWKTELRIKTRHLLCQTGFSPCVDNARTLFAIWVNATHPDEGIPIASSHLCPVMAWGNFEEWQFALNRLLNFPSNRSRSERNFLLKTVTGCPHDPRKYEALFNKTFLDENYSHIFTDEDKFIILSAVSGESIGYTTLFNFLKSNWEILREKIKGSLWEYLIQSAMGNFRTEDGLQQVTELLQEKKEELGTALSAAEDCVNRVGSRVKWAQDSTPAVEAWLNTTMEASWPPQRFKFQETVVVSHNRKTI</sequence>
<dbReference type="PANTHER" id="PTHR11533:SF18">
    <property type="entry name" value="FI02158P"/>
    <property type="match status" value="1"/>
</dbReference>
<dbReference type="EMBL" id="JBFDAA010000001">
    <property type="protein sequence ID" value="KAL1140873.1"/>
    <property type="molecule type" value="Genomic_DNA"/>
</dbReference>
<keyword evidence="2" id="KW-0732">Signal</keyword>
<dbReference type="Pfam" id="PF17900">
    <property type="entry name" value="Peptidase_M1_N"/>
    <property type="match status" value="1"/>
</dbReference>
<dbReference type="InterPro" id="IPR045357">
    <property type="entry name" value="Aminopeptidase_N-like_N"/>
</dbReference>
<feature type="signal peptide" evidence="2">
    <location>
        <begin position="1"/>
        <end position="18"/>
    </location>
</feature>
<feature type="domain" description="ERAP1-like C-terminal" evidence="3">
    <location>
        <begin position="563"/>
        <end position="872"/>
    </location>
</feature>
<evidence type="ECO:0000256" key="1">
    <source>
        <dbReference type="ARBA" id="ARBA00010136"/>
    </source>
</evidence>
<evidence type="ECO:0000259" key="4">
    <source>
        <dbReference type="Pfam" id="PF17900"/>
    </source>
</evidence>
<reference evidence="5 6" key="1">
    <citation type="submission" date="2024-07" db="EMBL/GenBank/DDBJ databases">
        <title>Chromosome-level genome assembly of the water stick insect Ranatra chinensis (Heteroptera: Nepidae).</title>
        <authorList>
            <person name="Liu X."/>
        </authorList>
    </citation>
    <scope>NUCLEOTIDE SEQUENCE [LARGE SCALE GENOMIC DNA]</scope>
    <source>
        <strain evidence="5">Cailab_2021Rc</strain>
        <tissue evidence="5">Muscle</tissue>
    </source>
</reference>
<organism evidence="5 6">
    <name type="scientific">Ranatra chinensis</name>
    <dbReference type="NCBI Taxonomy" id="642074"/>
    <lineage>
        <taxon>Eukaryota</taxon>
        <taxon>Metazoa</taxon>
        <taxon>Ecdysozoa</taxon>
        <taxon>Arthropoda</taxon>
        <taxon>Hexapoda</taxon>
        <taxon>Insecta</taxon>
        <taxon>Pterygota</taxon>
        <taxon>Neoptera</taxon>
        <taxon>Paraneoptera</taxon>
        <taxon>Hemiptera</taxon>
        <taxon>Heteroptera</taxon>
        <taxon>Panheteroptera</taxon>
        <taxon>Nepomorpha</taxon>
        <taxon>Nepidae</taxon>
        <taxon>Ranatrinae</taxon>
        <taxon>Ranatra</taxon>
    </lineage>
</organism>
<accession>A0ABD0ZJC6</accession>
<protein>
    <recommendedName>
        <fullName evidence="7">Aminopeptidase</fullName>
    </recommendedName>
</protein>
<dbReference type="InterPro" id="IPR027268">
    <property type="entry name" value="Peptidase_M4/M1_CTD_sf"/>
</dbReference>
<evidence type="ECO:0000259" key="3">
    <source>
        <dbReference type="Pfam" id="PF11838"/>
    </source>
</evidence>
<dbReference type="InterPro" id="IPR042097">
    <property type="entry name" value="Aminopeptidase_N-like_N_sf"/>
</dbReference>
<dbReference type="SUPFAM" id="SSF63737">
    <property type="entry name" value="Leukotriene A4 hydrolase N-terminal domain"/>
    <property type="match status" value="1"/>
</dbReference>
<dbReference type="Pfam" id="PF11838">
    <property type="entry name" value="ERAP1_C"/>
    <property type="match status" value="1"/>
</dbReference>
<feature type="domain" description="Aminopeptidase N-like N-terminal" evidence="4">
    <location>
        <begin position="29"/>
        <end position="228"/>
    </location>
</feature>
<dbReference type="Gene3D" id="2.60.40.1730">
    <property type="entry name" value="tricorn interacting facor f3 domain"/>
    <property type="match status" value="1"/>
</dbReference>
<gene>
    <name evidence="5" type="ORF">AAG570_000801</name>
</gene>
<proteinExistence type="inferred from homology"/>
<name>A0ABD0ZJC6_9HEMI</name>
<dbReference type="AlphaFoldDB" id="A0ABD0ZJC6"/>
<comment type="caution">
    <text evidence="5">The sequence shown here is derived from an EMBL/GenBank/DDBJ whole genome shotgun (WGS) entry which is preliminary data.</text>
</comment>
<dbReference type="InterPro" id="IPR024571">
    <property type="entry name" value="ERAP1-like_C_dom"/>
</dbReference>
<dbReference type="Gene3D" id="1.10.390.10">
    <property type="entry name" value="Neutral Protease Domain 2"/>
    <property type="match status" value="1"/>
</dbReference>
<evidence type="ECO:0000313" key="6">
    <source>
        <dbReference type="Proteomes" id="UP001558652"/>
    </source>
</evidence>
<dbReference type="SUPFAM" id="SSF55486">
    <property type="entry name" value="Metalloproteases ('zincins'), catalytic domain"/>
    <property type="match status" value="1"/>
</dbReference>
<dbReference type="Proteomes" id="UP001558652">
    <property type="component" value="Unassembled WGS sequence"/>
</dbReference>
<dbReference type="Gene3D" id="1.25.50.20">
    <property type="match status" value="1"/>
</dbReference>
<evidence type="ECO:0008006" key="7">
    <source>
        <dbReference type="Google" id="ProtNLM"/>
    </source>
</evidence>
<keyword evidence="6" id="KW-1185">Reference proteome</keyword>
<dbReference type="PANTHER" id="PTHR11533">
    <property type="entry name" value="PROTEASE M1 ZINC METALLOPROTEASE"/>
    <property type="match status" value="1"/>
</dbReference>
<comment type="similarity">
    <text evidence="1">Belongs to the peptidase M1 family.</text>
</comment>
<dbReference type="InterPro" id="IPR050344">
    <property type="entry name" value="Peptidase_M1_aminopeptidases"/>
</dbReference>
<evidence type="ECO:0000256" key="2">
    <source>
        <dbReference type="SAM" id="SignalP"/>
    </source>
</evidence>
<feature type="chain" id="PRO_5044797659" description="Aminopeptidase" evidence="2">
    <location>
        <begin position="19"/>
        <end position="925"/>
    </location>
</feature>